<dbReference type="PROSITE" id="PS01187">
    <property type="entry name" value="EGF_CA"/>
    <property type="match status" value="1"/>
</dbReference>
<evidence type="ECO:0000256" key="1">
    <source>
        <dbReference type="ARBA" id="ARBA00004167"/>
    </source>
</evidence>
<dbReference type="InterPro" id="IPR025287">
    <property type="entry name" value="WAK_GUB"/>
</dbReference>
<dbReference type="AlphaFoldDB" id="A0A2U1NK68"/>
<comment type="caution">
    <text evidence="7">The sequence shown here is derived from an EMBL/GenBank/DDBJ whole genome shotgun (WGS) entry which is preliminary data.</text>
</comment>
<organism evidence="7 8">
    <name type="scientific">Artemisia annua</name>
    <name type="common">Sweet wormwood</name>
    <dbReference type="NCBI Taxonomy" id="35608"/>
    <lineage>
        <taxon>Eukaryota</taxon>
        <taxon>Viridiplantae</taxon>
        <taxon>Streptophyta</taxon>
        <taxon>Embryophyta</taxon>
        <taxon>Tracheophyta</taxon>
        <taxon>Spermatophyta</taxon>
        <taxon>Magnoliopsida</taxon>
        <taxon>eudicotyledons</taxon>
        <taxon>Gunneridae</taxon>
        <taxon>Pentapetalae</taxon>
        <taxon>asterids</taxon>
        <taxon>campanulids</taxon>
        <taxon>Asterales</taxon>
        <taxon>Asteraceae</taxon>
        <taxon>Asteroideae</taxon>
        <taxon>Anthemideae</taxon>
        <taxon>Artemisiinae</taxon>
        <taxon>Artemisia</taxon>
    </lineage>
</organism>
<evidence type="ECO:0000313" key="8">
    <source>
        <dbReference type="Proteomes" id="UP000245207"/>
    </source>
</evidence>
<comment type="subcellular location">
    <subcellularLocation>
        <location evidence="1">Membrane</location>
        <topology evidence="1">Single-pass membrane protein</topology>
    </subcellularLocation>
</comment>
<dbReference type="STRING" id="35608.A0A2U1NK68"/>
<dbReference type="Pfam" id="PF13947">
    <property type="entry name" value="GUB_WAK_bind"/>
    <property type="match status" value="1"/>
</dbReference>
<dbReference type="CDD" id="cd00054">
    <property type="entry name" value="EGF_CA"/>
    <property type="match status" value="1"/>
</dbReference>
<dbReference type="InterPro" id="IPR000152">
    <property type="entry name" value="EGF-type_Asp/Asn_hydroxyl_site"/>
</dbReference>
<keyword evidence="4" id="KW-1015">Disulfide bond</keyword>
<evidence type="ECO:0000256" key="2">
    <source>
        <dbReference type="ARBA" id="ARBA00022536"/>
    </source>
</evidence>
<feature type="chain" id="PRO_5015576213" evidence="5">
    <location>
        <begin position="25"/>
        <end position="176"/>
    </location>
</feature>
<evidence type="ECO:0000256" key="5">
    <source>
        <dbReference type="SAM" id="SignalP"/>
    </source>
</evidence>
<dbReference type="InterPro" id="IPR049883">
    <property type="entry name" value="NOTCH1_EGF-like"/>
</dbReference>
<dbReference type="InterPro" id="IPR018097">
    <property type="entry name" value="EGF_Ca-bd_CS"/>
</dbReference>
<dbReference type="Proteomes" id="UP000245207">
    <property type="component" value="Unassembled WGS sequence"/>
</dbReference>
<name>A0A2U1NK68_ARTAN</name>
<reference evidence="7 8" key="1">
    <citation type="journal article" date="2018" name="Mol. Plant">
        <title>The genome of Artemisia annua provides insight into the evolution of Asteraceae family and artemisinin biosynthesis.</title>
        <authorList>
            <person name="Shen Q."/>
            <person name="Zhang L."/>
            <person name="Liao Z."/>
            <person name="Wang S."/>
            <person name="Yan T."/>
            <person name="Shi P."/>
            <person name="Liu M."/>
            <person name="Fu X."/>
            <person name="Pan Q."/>
            <person name="Wang Y."/>
            <person name="Lv Z."/>
            <person name="Lu X."/>
            <person name="Zhang F."/>
            <person name="Jiang W."/>
            <person name="Ma Y."/>
            <person name="Chen M."/>
            <person name="Hao X."/>
            <person name="Li L."/>
            <person name="Tang Y."/>
            <person name="Lv G."/>
            <person name="Zhou Y."/>
            <person name="Sun X."/>
            <person name="Brodelius P.E."/>
            <person name="Rose J.K.C."/>
            <person name="Tang K."/>
        </authorList>
    </citation>
    <scope>NUCLEOTIDE SEQUENCE [LARGE SCALE GENOMIC DNA]</scope>
    <source>
        <strain evidence="8">cv. Huhao1</strain>
        <tissue evidence="7">Leaf</tissue>
    </source>
</reference>
<evidence type="ECO:0000259" key="6">
    <source>
        <dbReference type="SMART" id="SM00179"/>
    </source>
</evidence>
<dbReference type="OrthoDB" id="1747169at2759"/>
<keyword evidence="8" id="KW-1185">Reference proteome</keyword>
<keyword evidence="3 5" id="KW-0732">Signal</keyword>
<dbReference type="GO" id="GO:0005509">
    <property type="term" value="F:calcium ion binding"/>
    <property type="evidence" value="ECO:0007669"/>
    <property type="project" value="InterPro"/>
</dbReference>
<dbReference type="SUPFAM" id="SSF57196">
    <property type="entry name" value="EGF/Laminin"/>
    <property type="match status" value="1"/>
</dbReference>
<sequence length="176" mass="19313">MLRLFTLLLYTLPLTIVSLPSREAENIQSGTSNVAKSGCQTRCGNLTVAYPFGIGVGSGCSKDESFDLSCNTTYDPPRLFVKSGRIQIYKISDFEMWVSTVVAYRCYNQSGDIDECDGKSNISCYGQCINTAGSYNCTCWPRYTGNAKTPDGCQPIAKGSKFPVMIFTLGTFHIIK</sequence>
<dbReference type="Pfam" id="PF07645">
    <property type="entry name" value="EGF_CA"/>
    <property type="match status" value="1"/>
</dbReference>
<evidence type="ECO:0000256" key="3">
    <source>
        <dbReference type="ARBA" id="ARBA00022729"/>
    </source>
</evidence>
<dbReference type="EMBL" id="PKPP01002664">
    <property type="protein sequence ID" value="PWA73850.1"/>
    <property type="molecule type" value="Genomic_DNA"/>
</dbReference>
<feature type="signal peptide" evidence="5">
    <location>
        <begin position="1"/>
        <end position="24"/>
    </location>
</feature>
<dbReference type="InterPro" id="IPR001881">
    <property type="entry name" value="EGF-like_Ca-bd_dom"/>
</dbReference>
<protein>
    <submittedName>
        <fullName evidence="7">EGF-like calcium-binding domain-containing protein</fullName>
    </submittedName>
</protein>
<dbReference type="PANTHER" id="PTHR33491">
    <property type="entry name" value="OSJNBA0016N04.9 PROTEIN"/>
    <property type="match status" value="1"/>
</dbReference>
<dbReference type="GO" id="GO:0030247">
    <property type="term" value="F:polysaccharide binding"/>
    <property type="evidence" value="ECO:0007669"/>
    <property type="project" value="InterPro"/>
</dbReference>
<gene>
    <name evidence="7" type="ORF">CTI12_AA255760</name>
</gene>
<dbReference type="PROSITE" id="PS00010">
    <property type="entry name" value="ASX_HYDROXYL"/>
    <property type="match status" value="1"/>
</dbReference>
<dbReference type="Gene3D" id="2.10.25.10">
    <property type="entry name" value="Laminin"/>
    <property type="match status" value="1"/>
</dbReference>
<dbReference type="GO" id="GO:0016020">
    <property type="term" value="C:membrane"/>
    <property type="evidence" value="ECO:0007669"/>
    <property type="project" value="UniProtKB-SubCell"/>
</dbReference>
<accession>A0A2U1NK68</accession>
<dbReference type="SMART" id="SM00179">
    <property type="entry name" value="EGF_CA"/>
    <property type="match status" value="1"/>
</dbReference>
<keyword evidence="2" id="KW-0245">EGF-like domain</keyword>
<evidence type="ECO:0000313" key="7">
    <source>
        <dbReference type="EMBL" id="PWA73850.1"/>
    </source>
</evidence>
<feature type="domain" description="EGF-like calcium-binding" evidence="6">
    <location>
        <begin position="112"/>
        <end position="154"/>
    </location>
</feature>
<evidence type="ECO:0000256" key="4">
    <source>
        <dbReference type="ARBA" id="ARBA00023157"/>
    </source>
</evidence>
<proteinExistence type="predicted"/>